<dbReference type="GeneTree" id="ENSGT00940000155286"/>
<dbReference type="HOGENOM" id="CLU_011327_0_0_1"/>
<feature type="region of interest" description="Disordered" evidence="2">
    <location>
        <begin position="265"/>
        <end position="290"/>
    </location>
</feature>
<dbReference type="SUPFAM" id="SSF50729">
    <property type="entry name" value="PH domain-like"/>
    <property type="match status" value="2"/>
</dbReference>
<proteinExistence type="predicted"/>
<feature type="compositionally biased region" description="Basic and acidic residues" evidence="2">
    <location>
        <begin position="573"/>
        <end position="585"/>
    </location>
</feature>
<dbReference type="CDD" id="cd01236">
    <property type="entry name" value="PH_RIP"/>
    <property type="match status" value="1"/>
</dbReference>
<reference evidence="4" key="2">
    <citation type="submission" date="2025-08" db="UniProtKB">
        <authorList>
            <consortium name="Ensembl"/>
        </authorList>
    </citation>
    <scope>IDENTIFICATION</scope>
</reference>
<organism evidence="4 5">
    <name type="scientific">Sarcophilus harrisii</name>
    <name type="common">Tasmanian devil</name>
    <name type="synonym">Sarcophilus laniarius</name>
    <dbReference type="NCBI Taxonomy" id="9305"/>
    <lineage>
        <taxon>Eukaryota</taxon>
        <taxon>Metazoa</taxon>
        <taxon>Chordata</taxon>
        <taxon>Craniata</taxon>
        <taxon>Vertebrata</taxon>
        <taxon>Euteleostomi</taxon>
        <taxon>Mammalia</taxon>
        <taxon>Metatheria</taxon>
        <taxon>Dasyuromorphia</taxon>
        <taxon>Dasyuridae</taxon>
        <taxon>Sarcophilus</taxon>
    </lineage>
</organism>
<feature type="coiled-coil region" evidence="1">
    <location>
        <begin position="670"/>
        <end position="697"/>
    </location>
</feature>
<dbReference type="PANTHER" id="PTHR17271:SF9">
    <property type="entry name" value="MYOSIN PHOSPHATASE RHO-INTERACTING PROTEIN"/>
    <property type="match status" value="1"/>
</dbReference>
<dbReference type="PROSITE" id="PS50003">
    <property type="entry name" value="PH_DOMAIN"/>
    <property type="match status" value="1"/>
</dbReference>
<protein>
    <submittedName>
        <fullName evidence="4">Myosin phosphatase Rho interacting protein</fullName>
    </submittedName>
</protein>
<sequence>MSAKENPCRKFQANIFNKSKCQNCFKPRESHLLNDEDLNQAKPIYGGWLLLAPEGTDFDNPVHRSRKWQRRFFILYEHGLLRYALDEMPTTLPQGTINMNQCTDVVDGESRTGQKFSLCILTPEKEHFIRAENKEIISGWLEMLIVYPRTNKQNQKKKRKVEPPTPQEPGPAKMAVTSSNIPSAEKIPTTKSTLWQEEIRGKDQPDGSTLSPVPSSASGQVLPASSLKEPGLENKEEESTMNGDRIDCGRKARVESGYFSLEKTKQDMKAEEQQLAPPSPPSPSTPNNRRSQVIEKFEALDIEKAEHMETNLSAGPMLTSDTRQGRSEKRVFPRKRDSTTEAIASPVGSIPDVSASPLSPHRRAKSLDRRSTESSMTVSPVCPGLLPSTGPGNLELRFQETRSHLFPFALIPCLFSFLAADLDGEIDLSTCCNVTEYPVQRNYGFQIHTKEGEFTLSAMTSGIRRNWIQTIMKHVHPTTAPDVTSSLPEEKNKTSSSFESCPKPSEKQDVDQAELDPEQKRSRARERRREGRSKTFDWAEFRPIQQALAQERASAVDSCKTREPGSSEMDLTDLEKERARRREERRKRFEMLDSVDGPSAEDALLRMEVDRSPVSPVATELKPQNVHVEIEQRWHQVETTPLREEKQVPIAPLHLSAEDNSERLPTQELTSLLEKELEQSQKEASDLLEQNRLLQDQLKVALGREQSAREGYVLQATCERGFAAMEETHQKKIEDLQRQHQRELEKLREEKDRLLAEETAATISAIEAMKNAHREEMERELEKTHRSQISSVNSDIEALRRQYLEELQSVQRELEVLSEQYSQKCLENAHLAQALEAERQALRQCQRENQELNAHNQELNNRLAAEITRLRTLLTGEGGGEAAGSPLTQGKDAYELEVLLRVKESEIQYLKQEISSLKDELQTALRDKKYASDKYKDIYTELSIVKAKADCDISRLKEQLKAATEALGEKNLGRNGKVSSYLDICWSLLSTKNRTTGNFLI</sequence>
<feature type="compositionally biased region" description="Basic and acidic residues" evidence="2">
    <location>
        <begin position="517"/>
        <end position="533"/>
    </location>
</feature>
<dbReference type="AlphaFoldDB" id="G3WY04"/>
<feature type="region of interest" description="Disordered" evidence="2">
    <location>
        <begin position="152"/>
        <end position="249"/>
    </location>
</feature>
<dbReference type="Pfam" id="PF00169">
    <property type="entry name" value="PH"/>
    <property type="match status" value="1"/>
</dbReference>
<evidence type="ECO:0000256" key="1">
    <source>
        <dbReference type="SAM" id="Coils"/>
    </source>
</evidence>
<feature type="domain" description="PH" evidence="3">
    <location>
        <begin position="42"/>
        <end position="149"/>
    </location>
</feature>
<dbReference type="InterPro" id="IPR001849">
    <property type="entry name" value="PH_domain"/>
</dbReference>
<feature type="region of interest" description="Disordered" evidence="2">
    <location>
        <begin position="552"/>
        <end position="585"/>
    </location>
</feature>
<feature type="region of interest" description="Disordered" evidence="2">
    <location>
        <begin position="307"/>
        <end position="384"/>
    </location>
</feature>
<keyword evidence="5" id="KW-1185">Reference proteome</keyword>
<dbReference type="SMART" id="SM00233">
    <property type="entry name" value="PH"/>
    <property type="match status" value="2"/>
</dbReference>
<reference evidence="4" key="3">
    <citation type="submission" date="2025-09" db="UniProtKB">
        <authorList>
            <consortium name="Ensembl"/>
        </authorList>
    </citation>
    <scope>IDENTIFICATION</scope>
</reference>
<dbReference type="Proteomes" id="UP000007648">
    <property type="component" value="Unassembled WGS sequence"/>
</dbReference>
<dbReference type="GO" id="GO:0051015">
    <property type="term" value="F:actin filament binding"/>
    <property type="evidence" value="ECO:0007669"/>
    <property type="project" value="TreeGrafter"/>
</dbReference>
<dbReference type="PANTHER" id="PTHR17271">
    <property type="entry name" value="PLECKSTRIN HOMOLOGY PH DOMAIN-CONTAINING PROTEIN"/>
    <property type="match status" value="1"/>
</dbReference>
<accession>G3WY04</accession>
<feature type="region of interest" description="Disordered" evidence="2">
    <location>
        <begin position="478"/>
        <end position="533"/>
    </location>
</feature>
<dbReference type="Gene3D" id="2.30.29.30">
    <property type="entry name" value="Pleckstrin-homology domain (PH domain)/Phosphotyrosine-binding domain (PTB)"/>
    <property type="match status" value="2"/>
</dbReference>
<feature type="compositionally biased region" description="Basic and acidic residues" evidence="2">
    <location>
        <begin position="230"/>
        <end position="249"/>
    </location>
</feature>
<evidence type="ECO:0000313" key="4">
    <source>
        <dbReference type="Ensembl" id="ENSSHAP00000020309.2"/>
    </source>
</evidence>
<reference evidence="4 5" key="1">
    <citation type="journal article" date="2011" name="Proc. Natl. Acad. Sci. U.S.A.">
        <title>Genetic diversity and population structure of the endangered marsupial Sarcophilus harrisii (Tasmanian devil).</title>
        <authorList>
            <person name="Miller W."/>
            <person name="Hayes V.M."/>
            <person name="Ratan A."/>
            <person name="Petersen D.C."/>
            <person name="Wittekindt N.E."/>
            <person name="Miller J."/>
            <person name="Walenz B."/>
            <person name="Knight J."/>
            <person name="Qi J."/>
            <person name="Zhao F."/>
            <person name="Wang Q."/>
            <person name="Bedoya-Reina O.C."/>
            <person name="Katiyar N."/>
            <person name="Tomsho L.P."/>
            <person name="Kasson L.M."/>
            <person name="Hardie R.A."/>
            <person name="Woodbridge P."/>
            <person name="Tindall E.A."/>
            <person name="Bertelsen M.F."/>
            <person name="Dixon D."/>
            <person name="Pyecroft S."/>
            <person name="Helgen K.M."/>
            <person name="Lesk A.M."/>
            <person name="Pringle T.H."/>
            <person name="Patterson N."/>
            <person name="Zhang Y."/>
            <person name="Kreiss A."/>
            <person name="Woods G.M."/>
            <person name="Jones M.E."/>
            <person name="Schuster S.C."/>
        </authorList>
    </citation>
    <scope>NUCLEOTIDE SEQUENCE [LARGE SCALE GENOMIC DNA]</scope>
</reference>
<dbReference type="GO" id="GO:0015629">
    <property type="term" value="C:actin cytoskeleton"/>
    <property type="evidence" value="ECO:0007669"/>
    <property type="project" value="TreeGrafter"/>
</dbReference>
<feature type="compositionally biased region" description="Polar residues" evidence="2">
    <location>
        <begin position="206"/>
        <end position="219"/>
    </location>
</feature>
<keyword evidence="1" id="KW-0175">Coiled coil</keyword>
<evidence type="ECO:0000256" key="2">
    <source>
        <dbReference type="SAM" id="MobiDB-lite"/>
    </source>
</evidence>
<evidence type="ECO:0000259" key="3">
    <source>
        <dbReference type="PROSITE" id="PS50003"/>
    </source>
</evidence>
<feature type="compositionally biased region" description="Basic and acidic residues" evidence="2">
    <location>
        <begin position="323"/>
        <end position="339"/>
    </location>
</feature>
<dbReference type="InterPro" id="IPR052223">
    <property type="entry name" value="Actin_Cytoskeleton_Reg"/>
</dbReference>
<name>G3WY04_SARHA</name>
<dbReference type="Ensembl" id="ENSSHAT00000020470.2">
    <property type="protein sequence ID" value="ENSSHAP00000020309.2"/>
    <property type="gene ID" value="ENSSHAG00000017225.2"/>
</dbReference>
<feature type="coiled-coil region" evidence="1">
    <location>
        <begin position="726"/>
        <end position="869"/>
    </location>
</feature>
<dbReference type="InterPro" id="IPR011993">
    <property type="entry name" value="PH-like_dom_sf"/>
</dbReference>
<dbReference type="FunFam" id="2.30.29.30:FF:000190">
    <property type="entry name" value="myosin phosphatase Rho-interacting protein isoform X2"/>
    <property type="match status" value="1"/>
</dbReference>
<feature type="coiled-coil region" evidence="1">
    <location>
        <begin position="900"/>
        <end position="966"/>
    </location>
</feature>
<gene>
    <name evidence="4" type="primary">MPRIP</name>
</gene>
<evidence type="ECO:0000313" key="5">
    <source>
        <dbReference type="Proteomes" id="UP000007648"/>
    </source>
</evidence>